<accession>A0A0W8E3P2</accession>
<dbReference type="Gene3D" id="3.40.50.720">
    <property type="entry name" value="NAD(P)-binding Rossmann-like Domain"/>
    <property type="match status" value="1"/>
</dbReference>
<dbReference type="AlphaFoldDB" id="A0A0W8E3P2"/>
<name>A0A0W8E3P2_9ZZZZ</name>
<sequence length="126" mass="13899">MIPIRIAEPNVLIVSGRNKRISRNVGIHYTNLGGIVMIVDINLQENRLVIENLNENGVKYASITREVSDENEAREVLHNYLDDCNKFSVVINLAGEESAAASRLIDILDPEGGVLYTDVMGCGNKC</sequence>
<dbReference type="SUPFAM" id="SSF51735">
    <property type="entry name" value="NAD(P)-binding Rossmann-fold domains"/>
    <property type="match status" value="1"/>
</dbReference>
<comment type="caution">
    <text evidence="1">The sequence shown here is derived from an EMBL/GenBank/DDBJ whole genome shotgun (WGS) entry which is preliminary data.</text>
</comment>
<gene>
    <name evidence="1" type="ORF">ASZ90_019386</name>
</gene>
<organism evidence="1">
    <name type="scientific">hydrocarbon metagenome</name>
    <dbReference type="NCBI Taxonomy" id="938273"/>
    <lineage>
        <taxon>unclassified sequences</taxon>
        <taxon>metagenomes</taxon>
        <taxon>ecological metagenomes</taxon>
    </lineage>
</organism>
<evidence type="ECO:0000313" key="1">
    <source>
        <dbReference type="EMBL" id="KUG03287.1"/>
    </source>
</evidence>
<dbReference type="EMBL" id="LNQE01001888">
    <property type="protein sequence ID" value="KUG03287.1"/>
    <property type="molecule type" value="Genomic_DNA"/>
</dbReference>
<reference evidence="1" key="1">
    <citation type="journal article" date="2015" name="Proc. Natl. Acad. Sci. U.S.A.">
        <title>Networks of energetic and metabolic interactions define dynamics in microbial communities.</title>
        <authorList>
            <person name="Embree M."/>
            <person name="Liu J.K."/>
            <person name="Al-Bassam M.M."/>
            <person name="Zengler K."/>
        </authorList>
    </citation>
    <scope>NUCLEOTIDE SEQUENCE</scope>
</reference>
<protein>
    <submittedName>
        <fullName evidence="1">Uncharacterized protein</fullName>
    </submittedName>
</protein>
<proteinExistence type="predicted"/>
<dbReference type="InterPro" id="IPR036291">
    <property type="entry name" value="NAD(P)-bd_dom_sf"/>
</dbReference>